<feature type="domain" description="Glycosyl transferase family 1" evidence="1">
    <location>
        <begin position="53"/>
        <end position="154"/>
    </location>
</feature>
<feature type="non-terminal residue" evidence="2">
    <location>
        <position position="154"/>
    </location>
</feature>
<reference evidence="2" key="1">
    <citation type="journal article" date="2014" name="Front. Microbiol.">
        <title>High frequency of phylogenetically diverse reductive dehalogenase-homologous genes in deep subseafloor sedimentary metagenomes.</title>
        <authorList>
            <person name="Kawai M."/>
            <person name="Futagami T."/>
            <person name="Toyoda A."/>
            <person name="Takaki Y."/>
            <person name="Nishi S."/>
            <person name="Hori S."/>
            <person name="Arai W."/>
            <person name="Tsubouchi T."/>
            <person name="Morono Y."/>
            <person name="Uchiyama I."/>
            <person name="Ito T."/>
            <person name="Fujiyama A."/>
            <person name="Inagaki F."/>
            <person name="Takami H."/>
        </authorList>
    </citation>
    <scope>NUCLEOTIDE SEQUENCE</scope>
    <source>
        <strain evidence="2">Expedition CK06-06</strain>
    </source>
</reference>
<proteinExistence type="predicted"/>
<evidence type="ECO:0000259" key="1">
    <source>
        <dbReference type="Pfam" id="PF00534"/>
    </source>
</evidence>
<dbReference type="AlphaFoldDB" id="X1Q8N1"/>
<organism evidence="2">
    <name type="scientific">marine sediment metagenome</name>
    <dbReference type="NCBI Taxonomy" id="412755"/>
    <lineage>
        <taxon>unclassified sequences</taxon>
        <taxon>metagenomes</taxon>
        <taxon>ecological metagenomes</taxon>
    </lineage>
</organism>
<accession>X1Q8N1</accession>
<sequence>MCDLVVAPSKAIFEEMIEWGVKESKIRMVPMGIDHFFVDPPSQGEIIKIKNAYSSPLILYVGRLSQEKNLKLLIYSFEKIFERYSSAKLMVVGRGPEEGKLKKLVRKIGLEKFVEFKGFLDWQNLKLLYWTADVFCMPSLGETQGLSILEAKAC</sequence>
<comment type="caution">
    <text evidence="2">The sequence shown here is derived from an EMBL/GenBank/DDBJ whole genome shotgun (WGS) entry which is preliminary data.</text>
</comment>
<dbReference type="Gene3D" id="3.40.50.2000">
    <property type="entry name" value="Glycogen Phosphorylase B"/>
    <property type="match status" value="2"/>
</dbReference>
<dbReference type="InterPro" id="IPR001296">
    <property type="entry name" value="Glyco_trans_1"/>
</dbReference>
<dbReference type="Pfam" id="PF00534">
    <property type="entry name" value="Glycos_transf_1"/>
    <property type="match status" value="1"/>
</dbReference>
<dbReference type="PANTHER" id="PTHR45947">
    <property type="entry name" value="SULFOQUINOVOSYL TRANSFERASE SQD2"/>
    <property type="match status" value="1"/>
</dbReference>
<dbReference type="EMBL" id="BARV01039692">
    <property type="protein sequence ID" value="GAI47415.1"/>
    <property type="molecule type" value="Genomic_DNA"/>
</dbReference>
<protein>
    <recommendedName>
        <fullName evidence="1">Glycosyl transferase family 1 domain-containing protein</fullName>
    </recommendedName>
</protein>
<dbReference type="GO" id="GO:0016757">
    <property type="term" value="F:glycosyltransferase activity"/>
    <property type="evidence" value="ECO:0007669"/>
    <property type="project" value="InterPro"/>
</dbReference>
<name>X1Q8N1_9ZZZZ</name>
<dbReference type="InterPro" id="IPR050194">
    <property type="entry name" value="Glycosyltransferase_grp1"/>
</dbReference>
<dbReference type="SUPFAM" id="SSF53756">
    <property type="entry name" value="UDP-Glycosyltransferase/glycogen phosphorylase"/>
    <property type="match status" value="1"/>
</dbReference>
<evidence type="ECO:0000313" key="2">
    <source>
        <dbReference type="EMBL" id="GAI47415.1"/>
    </source>
</evidence>
<gene>
    <name evidence="2" type="ORF">S06H3_60755</name>
</gene>
<dbReference type="PANTHER" id="PTHR45947:SF3">
    <property type="entry name" value="SULFOQUINOVOSYL TRANSFERASE SQD2"/>
    <property type="match status" value="1"/>
</dbReference>